<keyword evidence="2" id="KW-0004">4Fe-4S</keyword>
<keyword evidence="4" id="KW-0408">Iron</keyword>
<keyword evidence="3" id="KW-0479">Metal-binding</keyword>
<dbReference type="GO" id="GO:0051539">
    <property type="term" value="F:4 iron, 4 sulfur cluster binding"/>
    <property type="evidence" value="ECO:0007669"/>
    <property type="project" value="UniProtKB-KW"/>
</dbReference>
<keyword evidence="5" id="KW-0411">Iron-sulfur</keyword>
<dbReference type="GO" id="GO:0050992">
    <property type="term" value="P:dimethylallyl diphosphate biosynthetic process"/>
    <property type="evidence" value="ECO:0007669"/>
    <property type="project" value="InterPro"/>
</dbReference>
<dbReference type="CDD" id="cd13944">
    <property type="entry name" value="lytB_ispH"/>
    <property type="match status" value="1"/>
</dbReference>
<sequence length="314" mass="34841">MDNNKKQILLISPRGFCAGVTRAVDVVSETLKKYGSPVYVKHEIVHNKHVIKDLEQKGTIFIEDVKDVPSDRPLIFSAHGVSQKVINEAKNKNSITIDATCPLVTKVHVQAQKFFKEGLKIILIGHKNHPEVEGTMGQLPEGSITLIEEISDIERLNFSSGDQIAYITQTTLSVDDTDNIISELIKKYPDIESSPKEDICYATTNRQNAIKAYAAKCDSFIVIGSENSSNSNRLVEVAANSGCKKVHLLENASELNLKEYNNSKVIGISSGASVPDNLVKDVVDKFEDHFDVNVEHAFYGEENVSFKLPKELRE</sequence>
<protein>
    <recommendedName>
        <fullName evidence="7">4-hydroxy-3-methylbut-2-enyl diphosphate reductase</fullName>
    </recommendedName>
</protein>
<proteinExistence type="inferred from homology"/>
<dbReference type="InterPro" id="IPR003451">
    <property type="entry name" value="LytB/IspH"/>
</dbReference>
<reference evidence="6" key="1">
    <citation type="submission" date="2018-05" db="EMBL/GenBank/DDBJ databases">
        <authorList>
            <person name="Lanie J.A."/>
            <person name="Ng W.-L."/>
            <person name="Kazmierczak K.M."/>
            <person name="Andrzejewski T.M."/>
            <person name="Davidsen T.M."/>
            <person name="Wayne K.J."/>
            <person name="Tettelin H."/>
            <person name="Glass J.I."/>
            <person name="Rusch D."/>
            <person name="Podicherti R."/>
            <person name="Tsui H.-C.T."/>
            <person name="Winkler M.E."/>
        </authorList>
    </citation>
    <scope>NUCLEOTIDE SEQUENCE</scope>
</reference>
<dbReference type="GO" id="GO:0019288">
    <property type="term" value="P:isopentenyl diphosphate biosynthetic process, methylerythritol 4-phosphate pathway"/>
    <property type="evidence" value="ECO:0007669"/>
    <property type="project" value="InterPro"/>
</dbReference>
<evidence type="ECO:0000256" key="1">
    <source>
        <dbReference type="ARBA" id="ARBA00001966"/>
    </source>
</evidence>
<evidence type="ECO:0000256" key="2">
    <source>
        <dbReference type="ARBA" id="ARBA00022485"/>
    </source>
</evidence>
<dbReference type="AlphaFoldDB" id="A0A381ZIF9"/>
<dbReference type="Gene3D" id="3.40.1010.20">
    <property type="entry name" value="4-hydroxy-3-methylbut-2-enyl diphosphate reductase, catalytic domain"/>
    <property type="match status" value="2"/>
</dbReference>
<dbReference type="NCBIfam" id="NF002190">
    <property type="entry name" value="PRK01045.1-4"/>
    <property type="match status" value="1"/>
</dbReference>
<dbReference type="GO" id="GO:0046872">
    <property type="term" value="F:metal ion binding"/>
    <property type="evidence" value="ECO:0007669"/>
    <property type="project" value="UniProtKB-KW"/>
</dbReference>
<dbReference type="PANTHER" id="PTHR30426">
    <property type="entry name" value="4-HYDROXY-3-METHYLBUT-2-ENYL DIPHOSPHATE REDUCTASE"/>
    <property type="match status" value="1"/>
</dbReference>
<organism evidence="6">
    <name type="scientific">marine metagenome</name>
    <dbReference type="NCBI Taxonomy" id="408172"/>
    <lineage>
        <taxon>unclassified sequences</taxon>
        <taxon>metagenomes</taxon>
        <taxon>ecological metagenomes</taxon>
    </lineage>
</organism>
<dbReference type="Gene3D" id="3.40.50.11270">
    <property type="match status" value="1"/>
</dbReference>
<accession>A0A381ZIF9</accession>
<dbReference type="GO" id="GO:0051745">
    <property type="term" value="F:4-hydroxy-3-methylbut-2-enyl diphosphate reductase activity"/>
    <property type="evidence" value="ECO:0007669"/>
    <property type="project" value="InterPro"/>
</dbReference>
<evidence type="ECO:0000313" key="6">
    <source>
        <dbReference type="EMBL" id="SVA89108.1"/>
    </source>
</evidence>
<dbReference type="HAMAP" id="MF_00191">
    <property type="entry name" value="IspH"/>
    <property type="match status" value="1"/>
</dbReference>
<dbReference type="EMBL" id="UINC01021481">
    <property type="protein sequence ID" value="SVA89108.1"/>
    <property type="molecule type" value="Genomic_DNA"/>
</dbReference>
<dbReference type="Pfam" id="PF02401">
    <property type="entry name" value="LYTB"/>
    <property type="match status" value="1"/>
</dbReference>
<evidence type="ECO:0000256" key="3">
    <source>
        <dbReference type="ARBA" id="ARBA00022723"/>
    </source>
</evidence>
<evidence type="ECO:0000256" key="5">
    <source>
        <dbReference type="ARBA" id="ARBA00023014"/>
    </source>
</evidence>
<evidence type="ECO:0000256" key="4">
    <source>
        <dbReference type="ARBA" id="ARBA00023004"/>
    </source>
</evidence>
<dbReference type="NCBIfam" id="TIGR00216">
    <property type="entry name" value="ispH_lytB"/>
    <property type="match status" value="1"/>
</dbReference>
<dbReference type="PANTHER" id="PTHR30426:SF0">
    <property type="entry name" value="4-HYDROXY-3-METHYLBUT-2-ENYL DIPHOSPHATE REDUCTASE"/>
    <property type="match status" value="1"/>
</dbReference>
<name>A0A381ZIF9_9ZZZZ</name>
<evidence type="ECO:0008006" key="7">
    <source>
        <dbReference type="Google" id="ProtNLM"/>
    </source>
</evidence>
<comment type="cofactor">
    <cofactor evidence="1">
        <name>[4Fe-4S] cluster</name>
        <dbReference type="ChEBI" id="CHEBI:49883"/>
    </cofactor>
</comment>
<gene>
    <name evidence="6" type="ORF">METZ01_LOCUS141962</name>
</gene>